<dbReference type="Proteomes" id="UP001205843">
    <property type="component" value="Unassembled WGS sequence"/>
</dbReference>
<dbReference type="PIRSF" id="PIRSF016262">
    <property type="entry name" value="LPLase"/>
    <property type="match status" value="1"/>
</dbReference>
<comment type="catalytic activity">
    <reaction evidence="6 7">
        <text>octanoyl-[ACP] + L-lysyl-[protein] = N(6)-octanoyl-L-lysyl-[protein] + holo-[ACP] + H(+)</text>
        <dbReference type="Rhea" id="RHEA:17665"/>
        <dbReference type="Rhea" id="RHEA-COMP:9636"/>
        <dbReference type="Rhea" id="RHEA-COMP:9685"/>
        <dbReference type="Rhea" id="RHEA-COMP:9752"/>
        <dbReference type="Rhea" id="RHEA-COMP:9928"/>
        <dbReference type="ChEBI" id="CHEBI:15378"/>
        <dbReference type="ChEBI" id="CHEBI:29969"/>
        <dbReference type="ChEBI" id="CHEBI:64479"/>
        <dbReference type="ChEBI" id="CHEBI:78463"/>
        <dbReference type="ChEBI" id="CHEBI:78809"/>
        <dbReference type="EC" id="2.3.1.181"/>
    </reaction>
</comment>
<evidence type="ECO:0000256" key="1">
    <source>
        <dbReference type="ARBA" id="ARBA00004821"/>
    </source>
</evidence>
<evidence type="ECO:0000256" key="3">
    <source>
        <dbReference type="ARBA" id="ARBA00022679"/>
    </source>
</evidence>
<dbReference type="PROSITE" id="PS51733">
    <property type="entry name" value="BPL_LPL_CATALYTIC"/>
    <property type="match status" value="1"/>
</dbReference>
<keyword evidence="2 6" id="KW-0963">Cytoplasm</keyword>
<evidence type="ECO:0000256" key="2">
    <source>
        <dbReference type="ARBA" id="ARBA00022490"/>
    </source>
</evidence>
<accession>A0AAE3G320</accession>
<dbReference type="GO" id="GO:0033819">
    <property type="term" value="F:lipoyl(octanoyl) transferase activity"/>
    <property type="evidence" value="ECO:0007669"/>
    <property type="project" value="UniProtKB-EC"/>
</dbReference>
<dbReference type="HAMAP" id="MF_00013">
    <property type="entry name" value="LipB"/>
    <property type="match status" value="1"/>
</dbReference>
<organism evidence="12 13">
    <name type="scientific">Natronocella acetinitrilica</name>
    <dbReference type="NCBI Taxonomy" id="414046"/>
    <lineage>
        <taxon>Bacteria</taxon>
        <taxon>Pseudomonadati</taxon>
        <taxon>Pseudomonadota</taxon>
        <taxon>Gammaproteobacteria</taxon>
        <taxon>Chromatiales</taxon>
        <taxon>Ectothiorhodospiraceae</taxon>
        <taxon>Natronocella</taxon>
    </lineage>
</organism>
<feature type="binding site" evidence="6 9">
    <location>
        <begin position="72"/>
        <end position="79"/>
    </location>
    <ligand>
        <name>substrate</name>
    </ligand>
</feature>
<dbReference type="GO" id="GO:0009249">
    <property type="term" value="P:protein lipoylation"/>
    <property type="evidence" value="ECO:0007669"/>
    <property type="project" value="InterPro"/>
</dbReference>
<comment type="function">
    <text evidence="5 6 7">Catalyzes the transfer of endogenously produced octanoic acid from octanoyl-acyl-carrier-protein onto the lipoyl domains of lipoate-dependent enzymes. Lipoyl-ACP can also act as a substrate although octanoyl-ACP is likely to be the physiological substrate.</text>
</comment>
<dbReference type="InterPro" id="IPR000544">
    <property type="entry name" value="Octanoyltransferase"/>
</dbReference>
<proteinExistence type="inferred from homology"/>
<evidence type="ECO:0000259" key="11">
    <source>
        <dbReference type="PROSITE" id="PS51733"/>
    </source>
</evidence>
<feature type="site" description="Lowers pKa of active site Cys" evidence="6 10">
    <location>
        <position position="136"/>
    </location>
</feature>
<dbReference type="Gene3D" id="3.30.930.10">
    <property type="entry name" value="Bira Bifunctional Protein, Domain 2"/>
    <property type="match status" value="1"/>
</dbReference>
<evidence type="ECO:0000313" key="12">
    <source>
        <dbReference type="EMBL" id="MCP1672972.1"/>
    </source>
</evidence>
<keyword evidence="3 6" id="KW-0808">Transferase</keyword>
<reference evidence="12" key="1">
    <citation type="submission" date="2022-03" db="EMBL/GenBank/DDBJ databases">
        <title>Genomic Encyclopedia of Type Strains, Phase III (KMG-III): the genomes of soil and plant-associated and newly described type strains.</title>
        <authorList>
            <person name="Whitman W."/>
        </authorList>
    </citation>
    <scope>NUCLEOTIDE SEQUENCE</scope>
    <source>
        <strain evidence="12">ANL 6-2</strain>
    </source>
</reference>
<evidence type="ECO:0000256" key="8">
    <source>
        <dbReference type="PIRSR" id="PIRSR016262-1"/>
    </source>
</evidence>
<name>A0AAE3G320_9GAMM</name>
<dbReference type="InterPro" id="IPR004143">
    <property type="entry name" value="BPL_LPL_catalytic"/>
</dbReference>
<evidence type="ECO:0000256" key="5">
    <source>
        <dbReference type="ARBA" id="ARBA00024732"/>
    </source>
</evidence>
<feature type="binding site" evidence="6 9">
    <location>
        <begin position="139"/>
        <end position="141"/>
    </location>
    <ligand>
        <name>substrate</name>
    </ligand>
</feature>
<dbReference type="SUPFAM" id="SSF55681">
    <property type="entry name" value="Class II aaRS and biotin synthetases"/>
    <property type="match status" value="1"/>
</dbReference>
<dbReference type="GO" id="GO:0005737">
    <property type="term" value="C:cytoplasm"/>
    <property type="evidence" value="ECO:0007669"/>
    <property type="project" value="UniProtKB-SubCell"/>
</dbReference>
<dbReference type="InterPro" id="IPR045864">
    <property type="entry name" value="aa-tRNA-synth_II/BPL/LPL"/>
</dbReference>
<evidence type="ECO:0000256" key="9">
    <source>
        <dbReference type="PIRSR" id="PIRSR016262-2"/>
    </source>
</evidence>
<dbReference type="AlphaFoldDB" id="A0AAE3G320"/>
<dbReference type="Pfam" id="PF21948">
    <property type="entry name" value="LplA-B_cat"/>
    <property type="match status" value="1"/>
</dbReference>
<evidence type="ECO:0000256" key="7">
    <source>
        <dbReference type="PIRNR" id="PIRNR016262"/>
    </source>
</evidence>
<gene>
    <name evidence="6" type="primary">lipB</name>
    <name evidence="12" type="ORF">J2T57_000064</name>
</gene>
<feature type="domain" description="BPL/LPL catalytic" evidence="11">
    <location>
        <begin position="33"/>
        <end position="208"/>
    </location>
</feature>
<keyword evidence="13" id="KW-1185">Reference proteome</keyword>
<dbReference type="PROSITE" id="PS01313">
    <property type="entry name" value="LIPB"/>
    <property type="match status" value="1"/>
</dbReference>
<keyword evidence="4 6" id="KW-0012">Acyltransferase</keyword>
<comment type="caution">
    <text evidence="12">The sequence shown here is derived from an EMBL/GenBank/DDBJ whole genome shotgun (WGS) entry which is preliminary data.</text>
</comment>
<evidence type="ECO:0000256" key="4">
    <source>
        <dbReference type="ARBA" id="ARBA00023315"/>
    </source>
</evidence>
<dbReference type="PANTHER" id="PTHR10993:SF7">
    <property type="entry name" value="LIPOYLTRANSFERASE 2, MITOCHONDRIAL-RELATED"/>
    <property type="match status" value="1"/>
</dbReference>
<comment type="subcellular location">
    <subcellularLocation>
        <location evidence="6">Cytoplasm</location>
    </subcellularLocation>
</comment>
<feature type="binding site" evidence="6 9">
    <location>
        <begin position="152"/>
        <end position="154"/>
    </location>
    <ligand>
        <name>substrate</name>
    </ligand>
</feature>
<dbReference type="InterPro" id="IPR020605">
    <property type="entry name" value="Octanoyltransferase_CS"/>
</dbReference>
<sequence length="213" mass="23259">MSEGGIPLVRRLGLADYEPTWRAMQAFTDDRGPDTPDEIWLVEHPPVFTLGLAGKPEHVLAPGDIPVVNVDRGGQVTYHGPGQVVIYPLLDMRRRRLGVRQLVTLLEETVVALLADYGITAYPRPDAPGVYVDDAKIAALGLRIRRGASYHGVALNVAMDLEPFSRINPCGHAGMQVIQVRDLTPDATLDDMAEGLLQQILRRLTPETLASAP</sequence>
<dbReference type="NCBIfam" id="NF010922">
    <property type="entry name" value="PRK14342.1"/>
    <property type="match status" value="1"/>
</dbReference>
<protein>
    <recommendedName>
        <fullName evidence="6 7">Octanoyltransferase</fullName>
        <ecNumber evidence="6 7">2.3.1.181</ecNumber>
    </recommendedName>
    <alternativeName>
        <fullName evidence="6">Lipoate-protein ligase B</fullName>
    </alternativeName>
    <alternativeName>
        <fullName evidence="6">Lipoyl/octanoyl transferase</fullName>
    </alternativeName>
    <alternativeName>
        <fullName evidence="6">Octanoyl-[acyl-carrier-protein]-protein N-octanoyltransferase</fullName>
    </alternativeName>
</protein>
<dbReference type="PANTHER" id="PTHR10993">
    <property type="entry name" value="OCTANOYLTRANSFERASE"/>
    <property type="match status" value="1"/>
</dbReference>
<comment type="miscellaneous">
    <text evidence="6">In the reaction, the free carboxyl group of octanoic acid is attached via an amide linkage to the epsilon-amino group of a specific lysine residue of lipoyl domains of lipoate-dependent enzymes.</text>
</comment>
<comment type="similarity">
    <text evidence="6 7">Belongs to the LipB family.</text>
</comment>
<dbReference type="EMBL" id="JALJXV010000001">
    <property type="protein sequence ID" value="MCP1672972.1"/>
    <property type="molecule type" value="Genomic_DNA"/>
</dbReference>
<evidence type="ECO:0000313" key="13">
    <source>
        <dbReference type="Proteomes" id="UP001205843"/>
    </source>
</evidence>
<evidence type="ECO:0000256" key="10">
    <source>
        <dbReference type="PIRSR" id="PIRSR016262-3"/>
    </source>
</evidence>
<comment type="pathway">
    <text evidence="1 6 7">Protein modification; protein lipoylation via endogenous pathway; protein N(6)-(lipoyl)lysine from octanoyl-[acyl-carrier-protein]: step 1/2.</text>
</comment>
<dbReference type="CDD" id="cd16444">
    <property type="entry name" value="LipB"/>
    <property type="match status" value="1"/>
</dbReference>
<dbReference type="NCBIfam" id="TIGR00214">
    <property type="entry name" value="lipB"/>
    <property type="match status" value="1"/>
</dbReference>
<evidence type="ECO:0000256" key="6">
    <source>
        <dbReference type="HAMAP-Rule" id="MF_00013"/>
    </source>
</evidence>
<feature type="active site" description="Acyl-thioester intermediate" evidence="6 8">
    <location>
        <position position="170"/>
    </location>
</feature>
<dbReference type="FunFam" id="3.30.930.10:FF:000020">
    <property type="entry name" value="Octanoyltransferase"/>
    <property type="match status" value="1"/>
</dbReference>
<dbReference type="EC" id="2.3.1.181" evidence="6 7"/>